<dbReference type="eggNOG" id="COG2200">
    <property type="taxonomic scope" value="Bacteria"/>
</dbReference>
<dbReference type="eggNOG" id="COG2199">
    <property type="taxonomic scope" value="Bacteria"/>
</dbReference>
<dbReference type="Gene3D" id="3.20.20.450">
    <property type="entry name" value="EAL domain"/>
    <property type="match status" value="1"/>
</dbReference>
<dbReference type="Proteomes" id="UP000003157">
    <property type="component" value="Unassembled WGS sequence"/>
</dbReference>
<dbReference type="SMART" id="SM00267">
    <property type="entry name" value="GGDEF"/>
    <property type="match status" value="1"/>
</dbReference>
<dbReference type="GeneID" id="78229949"/>
<keyword evidence="1" id="KW-0812">Transmembrane</keyword>
<keyword evidence="5" id="KW-1185">Reference proteome</keyword>
<dbReference type="PROSITE" id="PS50883">
    <property type="entry name" value="EAL"/>
    <property type="match status" value="1"/>
</dbReference>
<dbReference type="Pfam" id="PF00990">
    <property type="entry name" value="GGDEF"/>
    <property type="match status" value="1"/>
</dbReference>
<organism evidence="4 5">
    <name type="scientific">Coprobacillus cateniformis</name>
    <dbReference type="NCBI Taxonomy" id="100884"/>
    <lineage>
        <taxon>Bacteria</taxon>
        <taxon>Bacillati</taxon>
        <taxon>Bacillota</taxon>
        <taxon>Erysipelotrichia</taxon>
        <taxon>Erysipelotrichales</taxon>
        <taxon>Coprobacillaceae</taxon>
        <taxon>Coprobacillus</taxon>
    </lineage>
</organism>
<dbReference type="OrthoDB" id="9762141at2"/>
<dbReference type="SUPFAM" id="SSF141868">
    <property type="entry name" value="EAL domain-like"/>
    <property type="match status" value="1"/>
</dbReference>
<dbReference type="InterPro" id="IPR050706">
    <property type="entry name" value="Cyclic-di-GMP_PDE-like"/>
</dbReference>
<comment type="caution">
    <text evidence="4">The sequence shown here is derived from an EMBL/GenBank/DDBJ whole genome shotgun (WGS) entry which is preliminary data.</text>
</comment>
<dbReference type="SMART" id="SM00052">
    <property type="entry name" value="EAL"/>
    <property type="match status" value="1"/>
</dbReference>
<dbReference type="InterPro" id="IPR035919">
    <property type="entry name" value="EAL_sf"/>
</dbReference>
<dbReference type="PROSITE" id="PS50887">
    <property type="entry name" value="GGDEF"/>
    <property type="match status" value="1"/>
</dbReference>
<feature type="transmembrane region" description="Helical" evidence="1">
    <location>
        <begin position="15"/>
        <end position="34"/>
    </location>
</feature>
<dbReference type="InterPro" id="IPR029787">
    <property type="entry name" value="Nucleotide_cyclase"/>
</dbReference>
<feature type="domain" description="EAL" evidence="2">
    <location>
        <begin position="493"/>
        <end position="746"/>
    </location>
</feature>
<dbReference type="EMBL" id="ADKX01000033">
    <property type="protein sequence ID" value="EFW04883.1"/>
    <property type="molecule type" value="Genomic_DNA"/>
</dbReference>
<dbReference type="CDD" id="cd01948">
    <property type="entry name" value="EAL"/>
    <property type="match status" value="1"/>
</dbReference>
<dbReference type="STRING" id="100884.GCA_000269565_02109"/>
<dbReference type="Pfam" id="PF00563">
    <property type="entry name" value="EAL"/>
    <property type="match status" value="1"/>
</dbReference>
<dbReference type="InterPro" id="IPR001633">
    <property type="entry name" value="EAL_dom"/>
</dbReference>
<dbReference type="InterPro" id="IPR043128">
    <property type="entry name" value="Rev_trsase/Diguanyl_cyclase"/>
</dbReference>
<gene>
    <name evidence="4" type="ORF">HMPREF9488_02008</name>
</gene>
<dbReference type="PANTHER" id="PTHR33121">
    <property type="entry name" value="CYCLIC DI-GMP PHOSPHODIESTERASE PDEF"/>
    <property type="match status" value="1"/>
</dbReference>
<protein>
    <recommendedName>
        <fullName evidence="6">Diguanylate cyclase/phosphodiesterase</fullName>
    </recommendedName>
</protein>
<dbReference type="Gene3D" id="3.30.450.20">
    <property type="entry name" value="PAS domain"/>
    <property type="match status" value="1"/>
</dbReference>
<dbReference type="InterPro" id="IPR000160">
    <property type="entry name" value="GGDEF_dom"/>
</dbReference>
<keyword evidence="1" id="KW-1133">Transmembrane helix</keyword>
<dbReference type="HOGENOM" id="CLU_000445_70_44_9"/>
<feature type="transmembrane region" description="Helical" evidence="1">
    <location>
        <begin position="291"/>
        <end position="312"/>
    </location>
</feature>
<dbReference type="Gene3D" id="3.30.70.270">
    <property type="match status" value="1"/>
</dbReference>
<dbReference type="PANTHER" id="PTHR33121:SF71">
    <property type="entry name" value="OXYGEN SENSOR PROTEIN DOSP"/>
    <property type="match status" value="1"/>
</dbReference>
<dbReference type="NCBIfam" id="TIGR00254">
    <property type="entry name" value="GGDEF"/>
    <property type="match status" value="1"/>
</dbReference>
<name>E7GB67_9FIRM</name>
<dbReference type="RefSeq" id="WP_008789108.1">
    <property type="nucleotide sequence ID" value="NZ_AKCB01000001.1"/>
</dbReference>
<proteinExistence type="predicted"/>
<evidence type="ECO:0000259" key="2">
    <source>
        <dbReference type="PROSITE" id="PS50883"/>
    </source>
</evidence>
<evidence type="ECO:0008006" key="6">
    <source>
        <dbReference type="Google" id="ProtNLM"/>
    </source>
</evidence>
<feature type="domain" description="GGDEF" evidence="3">
    <location>
        <begin position="350"/>
        <end position="485"/>
    </location>
</feature>
<dbReference type="AlphaFoldDB" id="E7GB67"/>
<reference evidence="4 5" key="1">
    <citation type="submission" date="2010-12" db="EMBL/GenBank/DDBJ databases">
        <title>The Genome Sequence of Coprobacillus sp. strain 29_1.</title>
        <authorList>
            <consortium name="The Broad Institute Genome Sequencing Platform"/>
            <person name="Earl A."/>
            <person name="Ward D."/>
            <person name="Feldgarden M."/>
            <person name="Gevers D."/>
            <person name="Daigneault M."/>
            <person name="Sibley C.D."/>
            <person name="White A."/>
            <person name="Strauss J."/>
            <person name="Allen-Vercoe E."/>
            <person name="Young S.K."/>
            <person name="Zeng Q."/>
            <person name="Gargeya S."/>
            <person name="Fitzgerald M."/>
            <person name="Haas B."/>
            <person name="Abouelleil A."/>
            <person name="Alvarado L."/>
            <person name="Arachchi H.M."/>
            <person name="Berlin A."/>
            <person name="Brown A."/>
            <person name="Chapman S.B."/>
            <person name="Chen Z."/>
            <person name="Dunbar C."/>
            <person name="Freedman E."/>
            <person name="Gearin G."/>
            <person name="Gellesch M."/>
            <person name="Goldberg J."/>
            <person name="Griggs A."/>
            <person name="Gujja S."/>
            <person name="Heilman E."/>
            <person name="Heiman D."/>
            <person name="Howarth C."/>
            <person name="Larson L."/>
            <person name="Lui A."/>
            <person name="MacDonald P.J.P."/>
            <person name="Mehta T."/>
            <person name="Montmayeur A."/>
            <person name="Murphy C."/>
            <person name="Neiman D."/>
            <person name="Pearson M."/>
            <person name="Priest M."/>
            <person name="Roberts A."/>
            <person name="Saif S."/>
            <person name="Shea T."/>
            <person name="Shenoy N."/>
            <person name="Sisk P."/>
            <person name="Stolte C."/>
            <person name="Sykes S."/>
            <person name="White J."/>
            <person name="Yandava C."/>
            <person name="Nusbaum C."/>
            <person name="Birren B."/>
        </authorList>
    </citation>
    <scope>NUCLEOTIDE SEQUENCE [LARGE SCALE GENOMIC DNA]</scope>
    <source>
        <strain evidence="4 5">29_1</strain>
    </source>
</reference>
<accession>E7GB67</accession>
<dbReference type="SUPFAM" id="SSF55073">
    <property type="entry name" value="Nucleotide cyclase"/>
    <property type="match status" value="1"/>
</dbReference>
<keyword evidence="1" id="KW-0472">Membrane</keyword>
<sequence>MKKTDLLENKLKTKGILAFLIIISVIALLCSLLIKRGSDIANNEVNRYLSEISQQTSYKVNQGIDMNIDKLTTIGRSLRYLNKEKQESYIKEILADSAYEWIGIVSSEGVIRTTNDQGVHLNNLQIIQEVLQGQSVVSEEIVENSQGEKGTLYAVPYQENNEKNVLVGWMPSDTMRLLLNTDTFDGTGFSHIVSKNGNFILYSANSNSALKGDNFFTSLEEQGKVSDGYHLESMKKNLLDGKDGEIEFTIGDNEERALIYTALDEGNWYLLSIVPPDIYNTLISSYIFQSVLTVAGSVSVLFICLFIMIWWVTKNKNQEIYNIAFVDPITLGFTQPRLKIEIDELMNHFEPFSFITLDLKKFKLINDSFGSYEGNRVLNHVYHCIKKNLNDKESVSRINADNFDIIFKTIDKEEISERLTKIATDINEFNKEREIPYFIPIICGTYIVTQKDDTMITIHDRANAARKKNKQNGQLLCNNLFYEELERLNMIKEKEIENSMEKALENHEFEVYLQPKVCLKTGKVIGAEALVRWIHPTKGMIYPNDFIPLFEENGFILKLDQYVFEEVCKLLRRWIDEEKPLRRISVNLSRNHLNKQGFLKEYSVIQKKYNVPPELLEIELTETIVFENLSLLKDIIDDIHNMGFLCSMDDFGSGYSSLNVLKEVPVDILKLDRIFFVNEATKRSNDVVQSVIELAKKLDMETVAEGIETIPQVESLQKMQCDIIQGYVFAKPMPISEFEEKYNKDLAIIDVNH</sequence>
<evidence type="ECO:0000313" key="5">
    <source>
        <dbReference type="Proteomes" id="UP000003157"/>
    </source>
</evidence>
<dbReference type="GO" id="GO:0071111">
    <property type="term" value="F:cyclic-guanylate-specific phosphodiesterase activity"/>
    <property type="evidence" value="ECO:0007669"/>
    <property type="project" value="InterPro"/>
</dbReference>
<evidence type="ECO:0000259" key="3">
    <source>
        <dbReference type="PROSITE" id="PS50887"/>
    </source>
</evidence>
<evidence type="ECO:0000313" key="4">
    <source>
        <dbReference type="EMBL" id="EFW04883.1"/>
    </source>
</evidence>
<evidence type="ECO:0000256" key="1">
    <source>
        <dbReference type="SAM" id="Phobius"/>
    </source>
</evidence>